<organism evidence="1 2">
    <name type="scientific">Ilyodon furcidens</name>
    <name type="common">goldbreast splitfin</name>
    <dbReference type="NCBI Taxonomy" id="33524"/>
    <lineage>
        <taxon>Eukaryota</taxon>
        <taxon>Metazoa</taxon>
        <taxon>Chordata</taxon>
        <taxon>Craniata</taxon>
        <taxon>Vertebrata</taxon>
        <taxon>Euteleostomi</taxon>
        <taxon>Actinopterygii</taxon>
        <taxon>Neopterygii</taxon>
        <taxon>Teleostei</taxon>
        <taxon>Neoteleostei</taxon>
        <taxon>Acanthomorphata</taxon>
        <taxon>Ovalentaria</taxon>
        <taxon>Atherinomorphae</taxon>
        <taxon>Cyprinodontiformes</taxon>
        <taxon>Goodeidae</taxon>
        <taxon>Ilyodon</taxon>
    </lineage>
</organism>
<keyword evidence="2" id="KW-1185">Reference proteome</keyword>
<reference evidence="1 2" key="1">
    <citation type="submission" date="2021-06" db="EMBL/GenBank/DDBJ databases">
        <authorList>
            <person name="Palmer J.M."/>
        </authorList>
    </citation>
    <scope>NUCLEOTIDE SEQUENCE [LARGE SCALE GENOMIC DNA]</scope>
    <source>
        <strain evidence="2">if_2019</strain>
        <tissue evidence="1">Muscle</tissue>
    </source>
</reference>
<evidence type="ECO:0000313" key="1">
    <source>
        <dbReference type="EMBL" id="MEQ2223810.1"/>
    </source>
</evidence>
<accession>A0ABV0ST95</accession>
<proteinExistence type="predicted"/>
<gene>
    <name evidence="1" type="ORF">ILYODFUR_000938</name>
</gene>
<name>A0ABV0ST95_9TELE</name>
<protein>
    <submittedName>
        <fullName evidence="1">Uncharacterized protein</fullName>
    </submittedName>
</protein>
<sequence length="143" mass="15738">MFIHPRMSDSAVAMRLTAYSNGNTELLKGPSSPWIYYSPHRAIPMCNITHHLEETSCLGLHLPNTYIHTYASTCFLTSASLTCNILLTITSTPGSPTRHFSICTCSTTVLNWGLQISLTMNKTSGLPTLLVSCSVMGIWGYYT</sequence>
<comment type="caution">
    <text evidence="1">The sequence shown here is derived from an EMBL/GenBank/DDBJ whole genome shotgun (WGS) entry which is preliminary data.</text>
</comment>
<dbReference type="EMBL" id="JAHRIQ010011625">
    <property type="protein sequence ID" value="MEQ2223810.1"/>
    <property type="molecule type" value="Genomic_DNA"/>
</dbReference>
<dbReference type="Proteomes" id="UP001482620">
    <property type="component" value="Unassembled WGS sequence"/>
</dbReference>
<evidence type="ECO:0000313" key="2">
    <source>
        <dbReference type="Proteomes" id="UP001482620"/>
    </source>
</evidence>